<dbReference type="SUPFAM" id="SSF54001">
    <property type="entry name" value="Cysteine proteinases"/>
    <property type="match status" value="1"/>
</dbReference>
<keyword evidence="4" id="KW-1185">Reference proteome</keyword>
<dbReference type="EMBL" id="CAJHNH020002963">
    <property type="protein sequence ID" value="CAG5128180.1"/>
    <property type="molecule type" value="Genomic_DNA"/>
</dbReference>
<feature type="region of interest" description="Disordered" evidence="1">
    <location>
        <begin position="269"/>
        <end position="300"/>
    </location>
</feature>
<dbReference type="PANTHER" id="PTHR12419">
    <property type="entry name" value="OTU DOMAIN CONTAINING PROTEIN"/>
    <property type="match status" value="1"/>
</dbReference>
<dbReference type="OrthoDB" id="415023at2759"/>
<evidence type="ECO:0000259" key="2">
    <source>
        <dbReference type="PROSITE" id="PS50802"/>
    </source>
</evidence>
<dbReference type="InterPro" id="IPR003323">
    <property type="entry name" value="OTU_dom"/>
</dbReference>
<dbReference type="AlphaFoldDB" id="A0A8S3ZKH9"/>
<accession>A0A8S3ZKH9</accession>
<dbReference type="PANTHER" id="PTHR12419:SF7">
    <property type="entry name" value="OTU DOMAIN-CONTAINING PROTEIN 3"/>
    <property type="match status" value="1"/>
</dbReference>
<dbReference type="GO" id="GO:0016579">
    <property type="term" value="P:protein deubiquitination"/>
    <property type="evidence" value="ECO:0007669"/>
    <property type="project" value="TreeGrafter"/>
</dbReference>
<feature type="non-terminal residue" evidence="3">
    <location>
        <position position="300"/>
    </location>
</feature>
<reference evidence="3" key="1">
    <citation type="submission" date="2021-04" db="EMBL/GenBank/DDBJ databases">
        <authorList>
            <consortium name="Molecular Ecology Group"/>
        </authorList>
    </citation>
    <scope>NUCLEOTIDE SEQUENCE</scope>
</reference>
<dbReference type="InterPro" id="IPR038765">
    <property type="entry name" value="Papain-like_cys_pep_sf"/>
</dbReference>
<evidence type="ECO:0000313" key="4">
    <source>
        <dbReference type="Proteomes" id="UP000678393"/>
    </source>
</evidence>
<dbReference type="CDD" id="cd14279">
    <property type="entry name" value="CUE"/>
    <property type="match status" value="1"/>
</dbReference>
<dbReference type="Proteomes" id="UP000678393">
    <property type="component" value="Unassembled WGS sequence"/>
</dbReference>
<dbReference type="GO" id="GO:0004843">
    <property type="term" value="F:cysteine-type deubiquitinase activity"/>
    <property type="evidence" value="ECO:0007669"/>
    <property type="project" value="TreeGrafter"/>
</dbReference>
<sequence length="300" mass="34065">MTRSIKATNDRGDDCTPHKREERVMREAYRKERLSKSYLADDENCPSFRMQLAKMGLQLRDIPADGNCLFRALGDQLEGHCRNHFRHRTEVVNYMRTHRHDFEPFVEDDMSFDEHVQTLQKLGTHAGNDAIVAFAKLHNVHVVIHQLNGQPLMIQGPTVSNENTRQLHLAYHNGDHYSSVRKVDDNTESPAHIRLQDSDPHMGHHSKIGHDPVDGFVCVKRSLEDIETEVALATNCTDMERIRQVLSECDYDVDASIADLLQQLEMTSEAHQDDTTSMMSQPASTDDSGIWNTSACVSTS</sequence>
<organism evidence="3 4">
    <name type="scientific">Candidula unifasciata</name>
    <dbReference type="NCBI Taxonomy" id="100452"/>
    <lineage>
        <taxon>Eukaryota</taxon>
        <taxon>Metazoa</taxon>
        <taxon>Spiralia</taxon>
        <taxon>Lophotrochozoa</taxon>
        <taxon>Mollusca</taxon>
        <taxon>Gastropoda</taxon>
        <taxon>Heterobranchia</taxon>
        <taxon>Euthyneura</taxon>
        <taxon>Panpulmonata</taxon>
        <taxon>Eupulmonata</taxon>
        <taxon>Stylommatophora</taxon>
        <taxon>Helicina</taxon>
        <taxon>Helicoidea</taxon>
        <taxon>Geomitridae</taxon>
        <taxon>Candidula</taxon>
    </lineage>
</organism>
<proteinExistence type="predicted"/>
<dbReference type="InterPro" id="IPR050704">
    <property type="entry name" value="Peptidase_C85-like"/>
</dbReference>
<name>A0A8S3ZKH9_9EUPU</name>
<dbReference type="CDD" id="cd22770">
    <property type="entry name" value="OTU_OTUD3"/>
    <property type="match status" value="1"/>
</dbReference>
<comment type="caution">
    <text evidence="3">The sequence shown here is derived from an EMBL/GenBank/DDBJ whole genome shotgun (WGS) entry which is preliminary data.</text>
</comment>
<feature type="domain" description="OTU" evidence="2">
    <location>
        <begin position="57"/>
        <end position="183"/>
    </location>
</feature>
<dbReference type="Pfam" id="PF02338">
    <property type="entry name" value="OTU"/>
    <property type="match status" value="1"/>
</dbReference>
<feature type="compositionally biased region" description="Polar residues" evidence="1">
    <location>
        <begin position="275"/>
        <end position="300"/>
    </location>
</feature>
<protein>
    <recommendedName>
        <fullName evidence="2">OTU domain-containing protein</fullName>
    </recommendedName>
</protein>
<evidence type="ECO:0000313" key="3">
    <source>
        <dbReference type="EMBL" id="CAG5128180.1"/>
    </source>
</evidence>
<dbReference type="Gene3D" id="3.90.70.80">
    <property type="match status" value="1"/>
</dbReference>
<evidence type="ECO:0000256" key="1">
    <source>
        <dbReference type="SAM" id="MobiDB-lite"/>
    </source>
</evidence>
<dbReference type="PROSITE" id="PS50802">
    <property type="entry name" value="OTU"/>
    <property type="match status" value="1"/>
</dbReference>
<gene>
    <name evidence="3" type="ORF">CUNI_LOCUS13738</name>
</gene>